<gene>
    <name evidence="2" type="ORF">NW766_005763</name>
</gene>
<keyword evidence="1" id="KW-0732">Signal</keyword>
<evidence type="ECO:0000256" key="1">
    <source>
        <dbReference type="SAM" id="SignalP"/>
    </source>
</evidence>
<organism evidence="2 3">
    <name type="scientific">Fusarium irregulare</name>
    <dbReference type="NCBI Taxonomy" id="2494466"/>
    <lineage>
        <taxon>Eukaryota</taxon>
        <taxon>Fungi</taxon>
        <taxon>Dikarya</taxon>
        <taxon>Ascomycota</taxon>
        <taxon>Pezizomycotina</taxon>
        <taxon>Sordariomycetes</taxon>
        <taxon>Hypocreomycetidae</taxon>
        <taxon>Hypocreales</taxon>
        <taxon>Nectriaceae</taxon>
        <taxon>Fusarium</taxon>
        <taxon>Fusarium incarnatum-equiseti species complex</taxon>
    </lineage>
</organism>
<feature type="chain" id="PRO_5040802153" evidence="1">
    <location>
        <begin position="20"/>
        <end position="94"/>
    </location>
</feature>
<evidence type="ECO:0000313" key="3">
    <source>
        <dbReference type="Proteomes" id="UP001152130"/>
    </source>
</evidence>
<sequence length="94" mass="10771">MVMLMPIFMRLLPMAVLLAIQQLQIMFTSGPSFSFIDEKCLVSDCAAPRACDRCNGLETSTTRGFKIEYTPNIARVITADDFKELHQFLKERFF</sequence>
<feature type="signal peptide" evidence="1">
    <location>
        <begin position="1"/>
        <end position="19"/>
    </location>
</feature>
<reference evidence="2" key="1">
    <citation type="submission" date="2022-10" db="EMBL/GenBank/DDBJ databases">
        <title>Fusarium specimens isolated from Avocado Roots.</title>
        <authorList>
            <person name="Stajich J."/>
            <person name="Roper C."/>
            <person name="Heimlech-Rivalta G."/>
        </authorList>
    </citation>
    <scope>NUCLEOTIDE SEQUENCE</scope>
    <source>
        <strain evidence="2">CF00143</strain>
    </source>
</reference>
<keyword evidence="3" id="KW-1185">Reference proteome</keyword>
<proteinExistence type="predicted"/>
<accession>A0A9W8UBS5</accession>
<dbReference type="EMBL" id="JAPDHF010000007">
    <property type="protein sequence ID" value="KAJ4015420.1"/>
    <property type="molecule type" value="Genomic_DNA"/>
</dbReference>
<dbReference type="AlphaFoldDB" id="A0A9W8UBS5"/>
<evidence type="ECO:0000313" key="2">
    <source>
        <dbReference type="EMBL" id="KAJ4015420.1"/>
    </source>
</evidence>
<comment type="caution">
    <text evidence="2">The sequence shown here is derived from an EMBL/GenBank/DDBJ whole genome shotgun (WGS) entry which is preliminary data.</text>
</comment>
<dbReference type="Proteomes" id="UP001152130">
    <property type="component" value="Unassembled WGS sequence"/>
</dbReference>
<name>A0A9W8UBS5_9HYPO</name>
<protein>
    <submittedName>
        <fullName evidence="2">Uncharacterized protein</fullName>
    </submittedName>
</protein>